<dbReference type="PANTHER" id="PTHR34766:SF1">
    <property type="entry name" value="UPF0449 PROTEIN C19ORF25"/>
    <property type="match status" value="1"/>
</dbReference>
<evidence type="ECO:0000256" key="1">
    <source>
        <dbReference type="ARBA" id="ARBA00006137"/>
    </source>
</evidence>
<dbReference type="Pfam" id="PF15136">
    <property type="entry name" value="UPF0449"/>
    <property type="match status" value="1"/>
</dbReference>
<comment type="similarity">
    <text evidence="1">Belongs to the UPF0449 family.</text>
</comment>
<dbReference type="Ensembl" id="ENSCUST00005008814.1">
    <property type="protein sequence ID" value="ENSCUSP00005008459.1"/>
    <property type="gene ID" value="ENSCUSG00005005293.1"/>
</dbReference>
<sequence length="81" mass="8839">MSSKAKRVLPTRPEPPSVEQILADVRGALPTDPVFRLHREDPGVPGLWHPTLYPGSAGICQDSPGAPSWCWNRGLHPSFCP</sequence>
<organism evidence="2 3">
    <name type="scientific">Catharus ustulatus</name>
    <name type="common">Russet-backed thrush</name>
    <name type="synonym">Hylocichla ustulatus</name>
    <dbReference type="NCBI Taxonomy" id="91951"/>
    <lineage>
        <taxon>Eukaryota</taxon>
        <taxon>Metazoa</taxon>
        <taxon>Chordata</taxon>
        <taxon>Craniata</taxon>
        <taxon>Vertebrata</taxon>
        <taxon>Euteleostomi</taxon>
        <taxon>Archelosauria</taxon>
        <taxon>Archosauria</taxon>
        <taxon>Dinosauria</taxon>
        <taxon>Saurischia</taxon>
        <taxon>Theropoda</taxon>
        <taxon>Coelurosauria</taxon>
        <taxon>Aves</taxon>
        <taxon>Neognathae</taxon>
        <taxon>Neoaves</taxon>
        <taxon>Telluraves</taxon>
        <taxon>Australaves</taxon>
        <taxon>Passeriformes</taxon>
        <taxon>Turdidae</taxon>
        <taxon>Catharus</taxon>
    </lineage>
</organism>
<accession>A0A8C3U8Q8</accession>
<reference evidence="2" key="1">
    <citation type="submission" date="2020-10" db="EMBL/GenBank/DDBJ databases">
        <title>Catharus ustulatus (Swainson's thrush) genome, bCatUst1, primary haplotype v2.</title>
        <authorList>
            <person name="Delmore K."/>
            <person name="Vafadar M."/>
            <person name="Formenti G."/>
            <person name="Chow W."/>
            <person name="Pelan S."/>
            <person name="Howe K."/>
            <person name="Rhie A."/>
            <person name="Mountcastle J."/>
            <person name="Haase B."/>
            <person name="Fedrigo O."/>
            <person name="Jarvis E.D."/>
        </authorList>
    </citation>
    <scope>NUCLEOTIDE SEQUENCE [LARGE SCALE GENOMIC DNA]</scope>
</reference>
<proteinExistence type="inferred from homology"/>
<protein>
    <submittedName>
        <fullName evidence="2">Uncharacterized protein</fullName>
    </submittedName>
</protein>
<evidence type="ECO:0000313" key="2">
    <source>
        <dbReference type="Ensembl" id="ENSCUSP00005008459.1"/>
    </source>
</evidence>
<reference evidence="2" key="3">
    <citation type="submission" date="2025-09" db="UniProtKB">
        <authorList>
            <consortium name="Ensembl"/>
        </authorList>
    </citation>
    <scope>IDENTIFICATION</scope>
</reference>
<dbReference type="Proteomes" id="UP000694563">
    <property type="component" value="Chromosome 29"/>
</dbReference>
<evidence type="ECO:0000313" key="3">
    <source>
        <dbReference type="Proteomes" id="UP000694563"/>
    </source>
</evidence>
<reference evidence="2" key="2">
    <citation type="submission" date="2025-08" db="UniProtKB">
        <authorList>
            <consortium name="Ensembl"/>
        </authorList>
    </citation>
    <scope>IDENTIFICATION</scope>
</reference>
<keyword evidence="3" id="KW-1185">Reference proteome</keyword>
<dbReference type="PANTHER" id="PTHR34766">
    <property type="entry name" value="UPF0449 PROTEIN C19ORF25"/>
    <property type="match status" value="1"/>
</dbReference>
<dbReference type="AlphaFoldDB" id="A0A8C3U8Q8"/>
<name>A0A8C3U8Q8_CATUS</name>
<dbReference type="InterPro" id="IPR028227">
    <property type="entry name" value="UPF0449"/>
</dbReference>